<comment type="caution">
    <text evidence="3">The sequence shown here is derived from an EMBL/GenBank/DDBJ whole genome shotgun (WGS) entry which is preliminary data.</text>
</comment>
<dbReference type="EMBL" id="VFPA01000002">
    <property type="protein sequence ID" value="TQM11620.1"/>
    <property type="molecule type" value="Genomic_DNA"/>
</dbReference>
<dbReference type="GO" id="GO:0046872">
    <property type="term" value="F:metal ion binding"/>
    <property type="evidence" value="ECO:0007669"/>
    <property type="project" value="InterPro"/>
</dbReference>
<evidence type="ECO:0000313" key="3">
    <source>
        <dbReference type="EMBL" id="TQM11620.1"/>
    </source>
</evidence>
<evidence type="ECO:0000259" key="2">
    <source>
        <dbReference type="Pfam" id="PF11716"/>
    </source>
</evidence>
<feature type="domain" description="MDMPI C-terminal" evidence="1">
    <location>
        <begin position="149"/>
        <end position="257"/>
    </location>
</feature>
<dbReference type="PANTHER" id="PTHR40758">
    <property type="entry name" value="CONSERVED PROTEIN"/>
    <property type="match status" value="1"/>
</dbReference>
<accession>A0A543DQK8</accession>
<gene>
    <name evidence="3" type="ORF">FB558_4185</name>
</gene>
<dbReference type="Proteomes" id="UP000315677">
    <property type="component" value="Unassembled WGS sequence"/>
</dbReference>
<feature type="domain" description="Mycothiol-dependent maleylpyruvate isomerase metal-binding" evidence="2">
    <location>
        <begin position="12"/>
        <end position="137"/>
    </location>
</feature>
<dbReference type="NCBIfam" id="TIGR03083">
    <property type="entry name" value="maleylpyruvate isomerase family mycothiol-dependent enzyme"/>
    <property type="match status" value="1"/>
</dbReference>
<evidence type="ECO:0000313" key="4">
    <source>
        <dbReference type="Proteomes" id="UP000315677"/>
    </source>
</evidence>
<reference evidence="3 4" key="1">
    <citation type="submission" date="2019-06" db="EMBL/GenBank/DDBJ databases">
        <title>Sequencing the genomes of 1000 actinobacteria strains.</title>
        <authorList>
            <person name="Klenk H.-P."/>
        </authorList>
    </citation>
    <scope>NUCLEOTIDE SEQUENCE [LARGE SCALE GENOMIC DNA]</scope>
    <source>
        <strain evidence="3 4">DSM 45301</strain>
    </source>
</reference>
<organism evidence="3 4">
    <name type="scientific">Pseudonocardia kunmingensis</name>
    <dbReference type="NCBI Taxonomy" id="630975"/>
    <lineage>
        <taxon>Bacteria</taxon>
        <taxon>Bacillati</taxon>
        <taxon>Actinomycetota</taxon>
        <taxon>Actinomycetes</taxon>
        <taxon>Pseudonocardiales</taxon>
        <taxon>Pseudonocardiaceae</taxon>
        <taxon>Pseudonocardia</taxon>
    </lineage>
</organism>
<dbReference type="Pfam" id="PF07398">
    <property type="entry name" value="MDMPI_C"/>
    <property type="match status" value="1"/>
</dbReference>
<protein>
    <submittedName>
        <fullName evidence="3">Uncharacterized protein (TIGR03083 family)</fullName>
    </submittedName>
</protein>
<dbReference type="RefSeq" id="WP_142055899.1">
    <property type="nucleotide sequence ID" value="NZ_VFPA01000002.1"/>
</dbReference>
<dbReference type="PANTHER" id="PTHR40758:SF1">
    <property type="entry name" value="CONSERVED PROTEIN"/>
    <property type="match status" value="1"/>
</dbReference>
<dbReference type="InterPro" id="IPR017517">
    <property type="entry name" value="Maleyloyr_isom"/>
</dbReference>
<dbReference type="InterPro" id="IPR024344">
    <property type="entry name" value="MDMPI_metal-binding"/>
</dbReference>
<proteinExistence type="predicted"/>
<dbReference type="InterPro" id="IPR010872">
    <property type="entry name" value="MDMPI_C-term_domain"/>
</dbReference>
<dbReference type="GO" id="GO:0005886">
    <property type="term" value="C:plasma membrane"/>
    <property type="evidence" value="ECO:0007669"/>
    <property type="project" value="TreeGrafter"/>
</dbReference>
<dbReference type="OrthoDB" id="3671213at2"/>
<dbReference type="SUPFAM" id="SSF109854">
    <property type="entry name" value="DinB/YfiT-like putative metalloenzymes"/>
    <property type="match status" value="1"/>
</dbReference>
<keyword evidence="4" id="KW-1185">Reference proteome</keyword>
<name>A0A543DQK8_9PSEU</name>
<dbReference type="Pfam" id="PF11716">
    <property type="entry name" value="MDMPI_N"/>
    <property type="match status" value="1"/>
</dbReference>
<dbReference type="InterPro" id="IPR034660">
    <property type="entry name" value="DinB/YfiT-like"/>
</dbReference>
<evidence type="ECO:0000259" key="1">
    <source>
        <dbReference type="Pfam" id="PF07398"/>
    </source>
</evidence>
<sequence>MIELSMERYGQALLDQTAQFAETVRRAAPDAPVPTCPEWTTAQLVEHVGQTQQWVAAIVEERVADPSRLPTSVPELPSDPEAWASWLAEGASRLVAACADAGADAPVWNPAGDGRSGTRFWLRRTLCETIIHRADAAATAGVAYQLDAELAADAITDHLAMMTSPGWAAQRPDSAEALRGSGQTLHLHADDEPGLGEAGEWFVERGAEGATWQHRHGTADVTVHGSATALLLMLTRRRPISAGLEDGLRVSGDPDLLTHWVANTAHQAD</sequence>
<dbReference type="AlphaFoldDB" id="A0A543DQK8"/>